<organism evidence="2">
    <name type="scientific">Megavirus courdo7</name>
    <dbReference type="NCBI Taxonomy" id="1128135"/>
    <lineage>
        <taxon>Viruses</taxon>
        <taxon>Varidnaviria</taxon>
        <taxon>Bamfordvirae</taxon>
        <taxon>Nucleocytoviricota</taxon>
        <taxon>Megaviricetes</taxon>
        <taxon>Imitervirales</taxon>
        <taxon>Mimiviridae</taxon>
        <taxon>Megamimivirinae</taxon>
        <taxon>Megavirus</taxon>
    </lineage>
</organism>
<keyword evidence="1" id="KW-1133">Transmembrane helix</keyword>
<accession>H2E9W3</accession>
<proteinExistence type="predicted"/>
<sequence>MASFDILNDDVIMCIMEYLNDFDKINFLSINKNYIILLIIFGFMVYMIIN</sequence>
<evidence type="ECO:0000313" key="2">
    <source>
        <dbReference type="EMBL" id="AEX61186.1"/>
    </source>
</evidence>
<name>H2E9W3_9VIRU</name>
<gene>
    <name evidence="2" type="ORF">c7_L120</name>
</gene>
<dbReference type="EMBL" id="JN885990">
    <property type="protein sequence ID" value="AEX61186.1"/>
    <property type="molecule type" value="Genomic_DNA"/>
</dbReference>
<evidence type="ECO:0000256" key="1">
    <source>
        <dbReference type="SAM" id="Phobius"/>
    </source>
</evidence>
<protein>
    <submittedName>
        <fullName evidence="2">Putative F-box and FNIP repeat-containing protein</fullName>
    </submittedName>
</protein>
<reference evidence="2" key="1">
    <citation type="submission" date="2011-10" db="EMBL/GenBank/DDBJ databases">
        <title>Provirophages and transpovirons: unique mobilome of giant viruses.</title>
        <authorList>
            <person name="Desnues C."/>
            <person name="LaScola B."/>
            <person name="Yutin N."/>
            <person name="Fournous G."/>
            <person name="Koonin E."/>
            <person name="Raoult D."/>
        </authorList>
    </citation>
    <scope>NUCLEOTIDE SEQUENCE</scope>
    <source>
        <strain evidence="2">Mv13-c7</strain>
    </source>
</reference>
<keyword evidence="1" id="KW-0472">Membrane</keyword>
<keyword evidence="1" id="KW-0812">Transmembrane</keyword>
<feature type="transmembrane region" description="Helical" evidence="1">
    <location>
        <begin position="33"/>
        <end position="49"/>
    </location>
</feature>